<dbReference type="Pfam" id="PF19609">
    <property type="entry name" value="DUF6114"/>
    <property type="match status" value="1"/>
</dbReference>
<proteinExistence type="predicted"/>
<accession>A0A1H3HGW0</accession>
<feature type="transmembrane region" description="Helical" evidence="2">
    <location>
        <begin position="49"/>
        <end position="70"/>
    </location>
</feature>
<feature type="compositionally biased region" description="Basic and acidic residues" evidence="1">
    <location>
        <begin position="227"/>
        <end position="242"/>
    </location>
</feature>
<keyword evidence="2" id="KW-0472">Membrane</keyword>
<feature type="compositionally biased region" description="Low complexity" evidence="1">
    <location>
        <begin position="389"/>
        <end position="424"/>
    </location>
</feature>
<organism evidence="3 4">
    <name type="scientific">Micromonospora pattaloongensis</name>
    <dbReference type="NCBI Taxonomy" id="405436"/>
    <lineage>
        <taxon>Bacteria</taxon>
        <taxon>Bacillati</taxon>
        <taxon>Actinomycetota</taxon>
        <taxon>Actinomycetes</taxon>
        <taxon>Micromonosporales</taxon>
        <taxon>Micromonosporaceae</taxon>
        <taxon>Micromonospora</taxon>
    </lineage>
</organism>
<feature type="compositionally biased region" description="Acidic residues" evidence="1">
    <location>
        <begin position="243"/>
        <end position="253"/>
    </location>
</feature>
<evidence type="ECO:0000313" key="4">
    <source>
        <dbReference type="Proteomes" id="UP000242415"/>
    </source>
</evidence>
<keyword evidence="2" id="KW-0812">Transmembrane</keyword>
<name>A0A1H3HGW0_9ACTN</name>
<reference evidence="4" key="1">
    <citation type="submission" date="2016-10" db="EMBL/GenBank/DDBJ databases">
        <authorList>
            <person name="Varghese N."/>
            <person name="Submissions S."/>
        </authorList>
    </citation>
    <scope>NUCLEOTIDE SEQUENCE [LARGE SCALE GENOMIC DNA]</scope>
    <source>
        <strain evidence="4">DSM 45245</strain>
    </source>
</reference>
<evidence type="ECO:0000256" key="1">
    <source>
        <dbReference type="SAM" id="MobiDB-lite"/>
    </source>
</evidence>
<evidence type="ECO:0000313" key="3">
    <source>
        <dbReference type="EMBL" id="SDY14560.1"/>
    </source>
</evidence>
<protein>
    <submittedName>
        <fullName evidence="3">Uncharacterized protein</fullName>
    </submittedName>
</protein>
<feature type="transmembrane region" description="Helical" evidence="2">
    <location>
        <begin position="107"/>
        <end position="123"/>
    </location>
</feature>
<feature type="region of interest" description="Disordered" evidence="1">
    <location>
        <begin position="386"/>
        <end position="458"/>
    </location>
</feature>
<keyword evidence="2" id="KW-1133">Transmembrane helix</keyword>
<dbReference type="EMBL" id="FNPH01000001">
    <property type="protein sequence ID" value="SDY14560.1"/>
    <property type="molecule type" value="Genomic_DNA"/>
</dbReference>
<keyword evidence="4" id="KW-1185">Reference proteome</keyword>
<feature type="region of interest" description="Disordered" evidence="1">
    <location>
        <begin position="339"/>
        <end position="366"/>
    </location>
</feature>
<feature type="transmembrane region" description="Helical" evidence="2">
    <location>
        <begin position="82"/>
        <end position="100"/>
    </location>
</feature>
<evidence type="ECO:0000256" key="2">
    <source>
        <dbReference type="SAM" id="Phobius"/>
    </source>
</evidence>
<feature type="compositionally biased region" description="Basic and acidic residues" evidence="1">
    <location>
        <begin position="173"/>
        <end position="196"/>
    </location>
</feature>
<sequence length="590" mass="61946">MAPSAGLARITPARSQEEYVTSADPQHVRVSAPAGGWPSFRRWQRARPFWGGLFTILSGGEIFATTQMTLGGLSFQMGPTGFLSWLIPTILVACGLLMWLTPQHRMFYAIIASMTAVYSLIAVNLGGFFIGMLLGMVGGALGFAWTRVPVATGQPDTAVGDGGQPADPEFDEHEAAGYDDGDGRLADVLPRPRDPLADPVEPTGEQPAYGRHGYDRAGHHQPGCDQAGHDEPGYEHPGHEQPDYEQPDYEQPDYEQPGYDQPGYDPRRHEQPGAAGHIPTHRPGEPPVVPGNGQELPRRSPRLLAITLVLLSVSAIGLTALSRNTPALAAPACLPAVPPATPTPTATPSAPPNGDGGQEGANDGNLVTDIIDGITGILGIGDEEKTEQPAASVTPAPTVAPTAKPAATPDPTATPAPTTSPDVPGACPEKPADPTPGPDGVKRLPADPDQPPVAKKPSLLTGSKVTMRGLRMDGIVQLPTVGGGTIEALQFSMTQAVTDDFLLQAPGPAGKTMRFQTPELAVRGDVKFYASRFVGWIGPIKLTLTPESPIPPDGIPLSVPLISFTDPQMDLVFVSSNVLTGQPTLKVTLA</sequence>
<dbReference type="InterPro" id="IPR046096">
    <property type="entry name" value="DUF6114"/>
</dbReference>
<dbReference type="Proteomes" id="UP000242415">
    <property type="component" value="Unassembled WGS sequence"/>
</dbReference>
<gene>
    <name evidence="3" type="ORF">SAMN05444365_101827</name>
</gene>
<feature type="region of interest" description="Disordered" evidence="1">
    <location>
        <begin position="154"/>
        <end position="296"/>
    </location>
</feature>
<dbReference type="STRING" id="405436.SAMN05444365_101827"/>
<dbReference type="AlphaFoldDB" id="A0A1H3HGW0"/>
<dbReference type="OrthoDB" id="3535986at2"/>